<dbReference type="InterPro" id="IPR021617">
    <property type="entry name" value="DUF3231"/>
</dbReference>
<dbReference type="AlphaFoldDB" id="A0A4U1CZW4"/>
<dbReference type="Pfam" id="PF11553">
    <property type="entry name" value="DUF3231"/>
    <property type="match status" value="2"/>
</dbReference>
<comment type="caution">
    <text evidence="1">The sequence shown here is derived from an EMBL/GenBank/DDBJ whole genome shotgun (WGS) entry which is preliminary data.</text>
</comment>
<dbReference type="Gene3D" id="1.20.1260.10">
    <property type="match status" value="2"/>
</dbReference>
<evidence type="ECO:0000313" key="1">
    <source>
        <dbReference type="EMBL" id="TKC15294.1"/>
    </source>
</evidence>
<dbReference type="InterPro" id="IPR012347">
    <property type="entry name" value="Ferritin-like"/>
</dbReference>
<gene>
    <name evidence="1" type="ORF">FA727_17850</name>
</gene>
<evidence type="ECO:0000313" key="2">
    <source>
        <dbReference type="Proteomes" id="UP000307756"/>
    </source>
</evidence>
<proteinExistence type="predicted"/>
<sequence>MRTFGVFFIICISKLVKAFKCFFSCVHISINDWKNIGNCILHKCYFLKGLKLVSDFRQEGEIPHNVRLTAPEIANLWTQFQSDTMAICVYMYMLKIVEDKSIRPILEYALTLAEGHVAKIKEYFREEKFPIPHGFTEEDVNLAAPRLFSDEFCLIYTQIASIHGLAGYAAALSTNTRRDIRDYFVQNQNETMKLFNLATDLMLEKGIVSRPPFINPPNHYEFVQTESFIQGILGGERPLNCIEISDIFWNLKKAQLDKALCMAFAQGAQSQEVKDLFWRWVKMMGKHVEILETLLSNDRLPSPRAEDAEITNSTISPFSDRLIMYHKMMISSSQLGLYGTALATCQRYDLGLHFSRLSVELADILKDGYKLMIKHKWAEQVPLADDREKLSGQR</sequence>
<keyword evidence="2" id="KW-1185">Reference proteome</keyword>
<protein>
    <submittedName>
        <fullName evidence="1">DUF3231 family protein</fullName>
    </submittedName>
</protein>
<reference evidence="1 2" key="1">
    <citation type="journal article" date="2011" name="J. Microbiol.">
        <title>Bacillus kyonggiensis sp. nov., isolated from soil of a lettuce field.</title>
        <authorList>
            <person name="Dong K."/>
            <person name="Lee S."/>
        </authorList>
    </citation>
    <scope>NUCLEOTIDE SEQUENCE [LARGE SCALE GENOMIC DNA]</scope>
    <source>
        <strain evidence="1 2">NB22</strain>
    </source>
</reference>
<organism evidence="1 2">
    <name type="scientific">Robertmurraya kyonggiensis</name>
    <dbReference type="NCBI Taxonomy" id="1037680"/>
    <lineage>
        <taxon>Bacteria</taxon>
        <taxon>Bacillati</taxon>
        <taxon>Bacillota</taxon>
        <taxon>Bacilli</taxon>
        <taxon>Bacillales</taxon>
        <taxon>Bacillaceae</taxon>
        <taxon>Robertmurraya</taxon>
    </lineage>
</organism>
<dbReference type="Proteomes" id="UP000307756">
    <property type="component" value="Unassembled WGS sequence"/>
</dbReference>
<dbReference type="EMBL" id="SWBM01000005">
    <property type="protein sequence ID" value="TKC15294.1"/>
    <property type="molecule type" value="Genomic_DNA"/>
</dbReference>
<name>A0A4U1CZW4_9BACI</name>
<accession>A0A4U1CZW4</accession>